<dbReference type="InterPro" id="IPR001444">
    <property type="entry name" value="Flag_bb_rod_N"/>
</dbReference>
<feature type="domain" description="Flagellar basal-body/hook protein C-terminal" evidence="7">
    <location>
        <begin position="288"/>
        <end position="332"/>
    </location>
</feature>
<evidence type="ECO:0000256" key="5">
    <source>
        <dbReference type="SAM" id="MobiDB-lite"/>
    </source>
</evidence>
<evidence type="ECO:0000256" key="3">
    <source>
        <dbReference type="ARBA" id="ARBA00023143"/>
    </source>
</evidence>
<dbReference type="SUPFAM" id="SSF117143">
    <property type="entry name" value="Flagellar hook protein flgE"/>
    <property type="match status" value="1"/>
</dbReference>
<dbReference type="GO" id="GO:0071978">
    <property type="term" value="P:bacterial-type flagellum-dependent swarming motility"/>
    <property type="evidence" value="ECO:0007669"/>
    <property type="project" value="TreeGrafter"/>
</dbReference>
<dbReference type="RefSeq" id="WP_012810750.1">
    <property type="nucleotide sequence ID" value="NC_013205.1"/>
</dbReference>
<protein>
    <recommendedName>
        <fullName evidence="4">Flagellar hook protein FlgE</fullName>
    </recommendedName>
</protein>
<evidence type="ECO:0000256" key="4">
    <source>
        <dbReference type="RuleBase" id="RU362116"/>
    </source>
</evidence>
<comment type="subcellular location">
    <subcellularLocation>
        <location evidence="1 4">Bacterial flagellum basal body</location>
    </subcellularLocation>
</comment>
<evidence type="ECO:0000313" key="9">
    <source>
        <dbReference type="EMBL" id="ACV58426.1"/>
    </source>
</evidence>
<dbReference type="GO" id="GO:0009424">
    <property type="term" value="C:bacterial-type flagellum hook"/>
    <property type="evidence" value="ECO:0007669"/>
    <property type="project" value="TreeGrafter"/>
</dbReference>
<sequence length="335" mass="33732">MLRSMNSAISGMQAFQTDLDVVGNNIANVETVGFKQSDVQFADLLSQTMSLGTAGTAPNPGTGSSGATTGIGGTNPEQVGLGVQVAATQMDMSQGPDETTGVPTNVAIQGNGFFVVTNGTSTYLTRAGNFSVDSAGNLVLPNGVIALGYEATSLSSSTTSGSTSSSNNSVPPPSTASTTTSSLSSVNLNTWANDWANKYASGEKVSQVSNVSIGANGALTATLTLTPSSGSGSPSTQTVVLGYLALAQVPNPQGLVSVGDNLFSASSPAAGTPTYWTPGQGTYGTLASGELEGSNVDLSQQFAEMIVAQNAYVANTHMIGTDNAILQALVNMKNS</sequence>
<dbReference type="Pfam" id="PF22692">
    <property type="entry name" value="LlgE_F_G_D1"/>
    <property type="match status" value="1"/>
</dbReference>
<dbReference type="STRING" id="521098.Aaci_1399"/>
<evidence type="ECO:0000256" key="1">
    <source>
        <dbReference type="ARBA" id="ARBA00004117"/>
    </source>
</evidence>
<dbReference type="Pfam" id="PF06429">
    <property type="entry name" value="Flg_bbr_C"/>
    <property type="match status" value="1"/>
</dbReference>
<dbReference type="KEGG" id="aac:Aaci_1399"/>
<dbReference type="NCBIfam" id="TIGR03506">
    <property type="entry name" value="FlgEFG_subfam"/>
    <property type="match status" value="2"/>
</dbReference>
<dbReference type="InterPro" id="IPR019776">
    <property type="entry name" value="Flagellar_basal_body_rod_CS"/>
</dbReference>
<evidence type="ECO:0000256" key="2">
    <source>
        <dbReference type="ARBA" id="ARBA00009677"/>
    </source>
</evidence>
<dbReference type="HOGENOM" id="CLU_013687_0_1_9"/>
<dbReference type="PANTHER" id="PTHR30435">
    <property type="entry name" value="FLAGELLAR PROTEIN"/>
    <property type="match status" value="1"/>
</dbReference>
<dbReference type="InterPro" id="IPR037925">
    <property type="entry name" value="FlgE/F/G-like"/>
</dbReference>
<keyword evidence="10" id="KW-1185">Reference proteome</keyword>
<evidence type="ECO:0000259" key="8">
    <source>
        <dbReference type="Pfam" id="PF22692"/>
    </source>
</evidence>
<evidence type="ECO:0000259" key="6">
    <source>
        <dbReference type="Pfam" id="PF00460"/>
    </source>
</evidence>
<dbReference type="PANTHER" id="PTHR30435:SF1">
    <property type="entry name" value="FLAGELLAR HOOK PROTEIN FLGE"/>
    <property type="match status" value="1"/>
</dbReference>
<accession>C8WWF5</accession>
<dbReference type="GO" id="GO:0009425">
    <property type="term" value="C:bacterial-type flagellum basal body"/>
    <property type="evidence" value="ECO:0007669"/>
    <property type="project" value="UniProtKB-SubCell"/>
</dbReference>
<dbReference type="AlphaFoldDB" id="C8WWF5"/>
<dbReference type="eggNOG" id="COG1749">
    <property type="taxonomic scope" value="Bacteria"/>
</dbReference>
<name>C8WWF5_ALIAD</name>
<feature type="region of interest" description="Disordered" evidence="5">
    <location>
        <begin position="156"/>
        <end position="182"/>
    </location>
</feature>
<dbReference type="InterPro" id="IPR020013">
    <property type="entry name" value="Flagellar_FlgE/F/G"/>
</dbReference>
<comment type="function">
    <text evidence="4">A flexible structure which links the flagellar filament to the drive apparatus in the basal body.</text>
</comment>
<evidence type="ECO:0000313" key="10">
    <source>
        <dbReference type="Proteomes" id="UP000001917"/>
    </source>
</evidence>
<dbReference type="EMBL" id="CP001727">
    <property type="protein sequence ID" value="ACV58426.1"/>
    <property type="molecule type" value="Genomic_DNA"/>
</dbReference>
<feature type="domain" description="Flagellar hook protein FlgE/F/G-like D1" evidence="8">
    <location>
        <begin position="107"/>
        <end position="148"/>
    </location>
</feature>
<dbReference type="GO" id="GO:0005829">
    <property type="term" value="C:cytosol"/>
    <property type="evidence" value="ECO:0007669"/>
    <property type="project" value="TreeGrafter"/>
</dbReference>
<dbReference type="PROSITE" id="PS00588">
    <property type="entry name" value="FLAGELLA_BB_ROD"/>
    <property type="match status" value="1"/>
</dbReference>
<organism evidence="9 10">
    <name type="scientific">Alicyclobacillus acidocaldarius subsp. acidocaldarius (strain ATCC 27009 / DSM 446 / BCRC 14685 / JCM 5260 / KCTC 1825 / NBRC 15652 / NCIMB 11725 / NRRL B-14509 / 104-IA)</name>
    <name type="common">Bacillus acidocaldarius</name>
    <dbReference type="NCBI Taxonomy" id="521098"/>
    <lineage>
        <taxon>Bacteria</taxon>
        <taxon>Bacillati</taxon>
        <taxon>Bacillota</taxon>
        <taxon>Bacilli</taxon>
        <taxon>Bacillales</taxon>
        <taxon>Alicyclobacillaceae</taxon>
        <taxon>Alicyclobacillus</taxon>
    </lineage>
</organism>
<dbReference type="Pfam" id="PF00460">
    <property type="entry name" value="Flg_bb_rod"/>
    <property type="match status" value="1"/>
</dbReference>
<comment type="similarity">
    <text evidence="2 4">Belongs to the flagella basal body rod proteins family.</text>
</comment>
<reference evidence="10" key="1">
    <citation type="submission" date="2009-09" db="EMBL/GenBank/DDBJ databases">
        <title>The complete chromosome of Alicyclobacillus acidocaldarius subsp. acidocaldarius DSM 446.</title>
        <authorList>
            <consortium name="US DOE Joint Genome Institute (JGI-PGF)"/>
            <person name="Lucas S."/>
            <person name="Copeland A."/>
            <person name="Lapidus A."/>
            <person name="Glavina del Rio T."/>
            <person name="Dalin E."/>
            <person name="Tice H."/>
            <person name="Bruce D."/>
            <person name="Goodwin L."/>
            <person name="Pitluck S."/>
            <person name="Kyrpides N."/>
            <person name="Mavromatis K."/>
            <person name="Ivanova N."/>
            <person name="Ovchinnikova G."/>
            <person name="Chertkov O."/>
            <person name="Sims D."/>
            <person name="Brettin T."/>
            <person name="Detter J.C."/>
            <person name="Han C."/>
            <person name="Larimer F."/>
            <person name="Land M."/>
            <person name="Hauser L."/>
            <person name="Markowitz V."/>
            <person name="Cheng J.-F."/>
            <person name="Hugenholtz P."/>
            <person name="Woyke T."/>
            <person name="Wu D."/>
            <person name="Pukall R."/>
            <person name="Klenk H.-P."/>
            <person name="Eisen J.A."/>
        </authorList>
    </citation>
    <scope>NUCLEOTIDE SEQUENCE [LARGE SCALE GENOMIC DNA]</scope>
    <source>
        <strain evidence="10">ATCC 27009 / DSM 446 / BCRC 14685 / JCM 5260 / KCTC 1825 / NBRC 15652 / NCIMB 11725 / NRRL B-14509 / 104-IA</strain>
    </source>
</reference>
<gene>
    <name evidence="9" type="ordered locus">Aaci_1399</name>
</gene>
<dbReference type="InterPro" id="IPR053967">
    <property type="entry name" value="LlgE_F_G-like_D1"/>
</dbReference>
<feature type="domain" description="Flagellar basal body rod protein N-terminal" evidence="6">
    <location>
        <begin position="5"/>
        <end position="35"/>
    </location>
</feature>
<evidence type="ECO:0000259" key="7">
    <source>
        <dbReference type="Pfam" id="PF06429"/>
    </source>
</evidence>
<proteinExistence type="inferred from homology"/>
<dbReference type="InterPro" id="IPR010930">
    <property type="entry name" value="Flg_bb/hook_C_dom"/>
</dbReference>
<reference evidence="9 10" key="2">
    <citation type="journal article" date="2010" name="Stand. Genomic Sci.">
        <title>Complete genome sequence of Alicyclobacillus acidocaldarius type strain (104-IA).</title>
        <authorList>
            <person name="Mavromatis K."/>
            <person name="Sikorski J."/>
            <person name="Lapidus A."/>
            <person name="Glavina Del Rio T."/>
            <person name="Copeland A."/>
            <person name="Tice H."/>
            <person name="Cheng J.F."/>
            <person name="Lucas S."/>
            <person name="Chen F."/>
            <person name="Nolan M."/>
            <person name="Bruce D."/>
            <person name="Goodwin L."/>
            <person name="Pitluck S."/>
            <person name="Ivanova N."/>
            <person name="Ovchinnikova G."/>
            <person name="Pati A."/>
            <person name="Chen A."/>
            <person name="Palaniappan K."/>
            <person name="Land M."/>
            <person name="Hauser L."/>
            <person name="Chang Y.J."/>
            <person name="Jeffries C.D."/>
            <person name="Chain P."/>
            <person name="Meincke L."/>
            <person name="Sims D."/>
            <person name="Chertkov O."/>
            <person name="Han C."/>
            <person name="Brettin T."/>
            <person name="Detter J.C."/>
            <person name="Wahrenburg C."/>
            <person name="Rohde M."/>
            <person name="Pukall R."/>
            <person name="Goker M."/>
            <person name="Bristow J."/>
            <person name="Eisen J.A."/>
            <person name="Markowitz V."/>
            <person name="Hugenholtz P."/>
            <person name="Klenk H.P."/>
            <person name="Kyrpides N.C."/>
        </authorList>
    </citation>
    <scope>NUCLEOTIDE SEQUENCE [LARGE SCALE GENOMIC DNA]</scope>
    <source>
        <strain evidence="10">ATCC 27009 / DSM 446 / BCRC 14685 / JCM 5260 / KCTC 1825 / NBRC 15652 / NCIMB 11725 / NRRL B-14509 / 104-IA</strain>
    </source>
</reference>
<dbReference type="Proteomes" id="UP000001917">
    <property type="component" value="Chromosome"/>
</dbReference>
<keyword evidence="3 4" id="KW-0975">Bacterial flagellum</keyword>